<dbReference type="PROSITE" id="PS51257">
    <property type="entry name" value="PROKAR_LIPOPROTEIN"/>
    <property type="match status" value="1"/>
</dbReference>
<accession>A0A7G5XHY3</accession>
<dbReference type="EMBL" id="CP060007">
    <property type="protein sequence ID" value="QNA45086.1"/>
    <property type="molecule type" value="Genomic_DNA"/>
</dbReference>
<proteinExistence type="predicted"/>
<dbReference type="KEGG" id="lacs:H4075_02490"/>
<dbReference type="AlphaFoldDB" id="A0A7G5XHY3"/>
<dbReference type="RefSeq" id="WP_182803835.1">
    <property type="nucleotide sequence ID" value="NZ_CP060007.1"/>
</dbReference>
<dbReference type="Proteomes" id="UP000515344">
    <property type="component" value="Chromosome"/>
</dbReference>
<protein>
    <recommendedName>
        <fullName evidence="3">DUF5602 domain-containing protein</fullName>
    </recommendedName>
</protein>
<dbReference type="InterPro" id="IPR033786">
    <property type="entry name" value="TTHB210-like"/>
</dbReference>
<dbReference type="CDD" id="cd11669">
    <property type="entry name" value="TTHB210-like"/>
    <property type="match status" value="1"/>
</dbReference>
<evidence type="ECO:0008006" key="3">
    <source>
        <dbReference type="Google" id="ProtNLM"/>
    </source>
</evidence>
<evidence type="ECO:0000313" key="1">
    <source>
        <dbReference type="EMBL" id="QNA45086.1"/>
    </source>
</evidence>
<keyword evidence="2" id="KW-1185">Reference proteome</keyword>
<organism evidence="1 2">
    <name type="scientific">Lacibacter sediminis</name>
    <dbReference type="NCBI Taxonomy" id="2760713"/>
    <lineage>
        <taxon>Bacteria</taxon>
        <taxon>Pseudomonadati</taxon>
        <taxon>Bacteroidota</taxon>
        <taxon>Chitinophagia</taxon>
        <taxon>Chitinophagales</taxon>
        <taxon>Chitinophagaceae</taxon>
        <taxon>Lacibacter</taxon>
    </lineage>
</organism>
<gene>
    <name evidence="1" type="ORF">H4075_02490</name>
</gene>
<evidence type="ECO:0000313" key="2">
    <source>
        <dbReference type="Proteomes" id="UP000515344"/>
    </source>
</evidence>
<sequence length="255" mass="28484">MKRIFILTLLAGTILTSCKKEDKQKVFNGAVVPFQHGKAWTWYEVDESDKPLRLAVAIDEAAMSSLDRGGENNGEHNHSNNVVLNFHPKVKSVFNHVGLGWNPHGHEPEFIYGLAHFDFHFYTISPAAVDAIPPFEVDSSKHKNLPAPAYFPATYFYPGGGVPKMGAHWLDFTSPELSGAPFTQTFIYGSYDGEVTFYEPMITEAFILANNGFVRTIPQPEKVQKTGYYPTKMRIEKIGGITNIILEGFVLRQAS</sequence>
<reference evidence="2" key="1">
    <citation type="submission" date="2020-08" db="EMBL/GenBank/DDBJ databases">
        <title>Lacibacter sp. S13-6-6 genome sequencing.</title>
        <authorList>
            <person name="Jin L."/>
        </authorList>
    </citation>
    <scope>NUCLEOTIDE SEQUENCE [LARGE SCALE GENOMIC DNA]</scope>
    <source>
        <strain evidence="2">S13-6-6</strain>
    </source>
</reference>
<name>A0A7G5XHY3_9BACT</name>